<comment type="caution">
    <text evidence="2">The sequence shown here is derived from an EMBL/GenBank/DDBJ whole genome shotgun (WGS) entry which is preliminary data.</text>
</comment>
<dbReference type="EMBL" id="JAFIMR010000048">
    <property type="protein sequence ID" value="KAI1855931.1"/>
    <property type="molecule type" value="Genomic_DNA"/>
</dbReference>
<evidence type="ECO:0000256" key="1">
    <source>
        <dbReference type="SAM" id="SignalP"/>
    </source>
</evidence>
<proteinExistence type="predicted"/>
<keyword evidence="1" id="KW-0732">Signal</keyword>
<organism evidence="2 3">
    <name type="scientific">Neoarthrinium moseri</name>
    <dbReference type="NCBI Taxonomy" id="1658444"/>
    <lineage>
        <taxon>Eukaryota</taxon>
        <taxon>Fungi</taxon>
        <taxon>Dikarya</taxon>
        <taxon>Ascomycota</taxon>
        <taxon>Pezizomycotina</taxon>
        <taxon>Sordariomycetes</taxon>
        <taxon>Xylariomycetidae</taxon>
        <taxon>Amphisphaeriales</taxon>
        <taxon>Apiosporaceae</taxon>
        <taxon>Neoarthrinium</taxon>
    </lineage>
</organism>
<evidence type="ECO:0000313" key="3">
    <source>
        <dbReference type="Proteomes" id="UP000829685"/>
    </source>
</evidence>
<accession>A0A9P9WBG2</accession>
<feature type="signal peptide" evidence="1">
    <location>
        <begin position="1"/>
        <end position="25"/>
    </location>
</feature>
<dbReference type="AlphaFoldDB" id="A0A9P9WBG2"/>
<gene>
    <name evidence="2" type="ORF">JX265_012014</name>
</gene>
<feature type="chain" id="PRO_5040255199" evidence="1">
    <location>
        <begin position="26"/>
        <end position="299"/>
    </location>
</feature>
<protein>
    <submittedName>
        <fullName evidence="2">Uncharacterized protein</fullName>
    </submittedName>
</protein>
<sequence length="299" mass="33262">MQLSTVLLNAALLFSSLGGATTVDGHEDVLEVRAPPKPKQPMPGLGEFKAQMEHIDENTCVFYSGLGAGSEGKVKKLRDERDYLRGYKILDERWTDRNFIKNLKRFNGTPKQFFAQASLALAQSCSGVVYVFLPEGDGLNWDAGTIWDQQEWPGLPKGAGVTEVIRLNANDASHKETIYKQPGTKRANEQCSISLTQWDQDKTTNSDRNRFALEFDVKNAAGNVIGHQTRVSVGDWTPFSWLGGNLFSSGLVVIPNDNKVSFWFLGVFWQSSDDRCKVGNWVDGTGESRNREIVCNFAC</sequence>
<name>A0A9P9WBG2_9PEZI</name>
<keyword evidence="3" id="KW-1185">Reference proteome</keyword>
<evidence type="ECO:0000313" key="2">
    <source>
        <dbReference type="EMBL" id="KAI1855931.1"/>
    </source>
</evidence>
<dbReference type="Proteomes" id="UP000829685">
    <property type="component" value="Unassembled WGS sequence"/>
</dbReference>
<reference evidence="2" key="1">
    <citation type="submission" date="2021-03" db="EMBL/GenBank/DDBJ databases">
        <title>Revisited historic fungal species revealed as producer of novel bioactive compounds through whole genome sequencing and comparative genomics.</title>
        <authorList>
            <person name="Vignolle G.A."/>
            <person name="Hochenegger N."/>
            <person name="Mach R.L."/>
            <person name="Mach-Aigner A.R."/>
            <person name="Javad Rahimi M."/>
            <person name="Salim K.A."/>
            <person name="Chan C.M."/>
            <person name="Lim L.B.L."/>
            <person name="Cai F."/>
            <person name="Druzhinina I.S."/>
            <person name="U'Ren J.M."/>
            <person name="Derntl C."/>
        </authorList>
    </citation>
    <scope>NUCLEOTIDE SEQUENCE</scope>
    <source>
        <strain evidence="2">TUCIM 5799</strain>
    </source>
</reference>
<dbReference type="OrthoDB" id="3501261at2759"/>